<feature type="transmembrane region" description="Helical" evidence="6">
    <location>
        <begin position="187"/>
        <end position="208"/>
    </location>
</feature>
<proteinExistence type="predicted"/>
<keyword evidence="4 6" id="KW-1133">Transmembrane helix</keyword>
<dbReference type="Proteomes" id="UP000008841">
    <property type="component" value="Chromosome"/>
</dbReference>
<reference evidence="7 8" key="1">
    <citation type="submission" date="2008-05" db="EMBL/GenBank/DDBJ databases">
        <title>Complete sequence of Chlorobium limicola DSM 245.</title>
        <authorList>
            <consortium name="US DOE Joint Genome Institute"/>
            <person name="Lucas S."/>
            <person name="Copeland A."/>
            <person name="Lapidus A."/>
            <person name="Glavina del Rio T."/>
            <person name="Dalin E."/>
            <person name="Tice H."/>
            <person name="Bruce D."/>
            <person name="Goodwin L."/>
            <person name="Pitluck S."/>
            <person name="Schmutz J."/>
            <person name="Larimer F."/>
            <person name="Land M."/>
            <person name="Hauser L."/>
            <person name="Kyrpides N."/>
            <person name="Ovchinnikova G."/>
            <person name="Zhao F."/>
            <person name="Li T."/>
            <person name="Liu Z."/>
            <person name="Overmann J."/>
            <person name="Bryant D.A."/>
            <person name="Richardson P."/>
        </authorList>
    </citation>
    <scope>NUCLEOTIDE SEQUENCE [LARGE SCALE GENOMIC DNA]</scope>
    <source>
        <strain evidence="8">DSM 245 / NBRC 103803 / 6330</strain>
    </source>
</reference>
<keyword evidence="2" id="KW-1003">Cell membrane</keyword>
<keyword evidence="3 6" id="KW-0812">Transmembrane</keyword>
<dbReference type="GO" id="GO:0005886">
    <property type="term" value="C:plasma membrane"/>
    <property type="evidence" value="ECO:0007669"/>
    <property type="project" value="UniProtKB-SubCell"/>
</dbReference>
<comment type="subcellular location">
    <subcellularLocation>
        <location evidence="1">Cell membrane</location>
        <topology evidence="1">Multi-pass membrane protein</topology>
    </subcellularLocation>
</comment>
<feature type="transmembrane region" description="Helical" evidence="6">
    <location>
        <begin position="327"/>
        <end position="348"/>
    </location>
</feature>
<dbReference type="EMBL" id="CP001097">
    <property type="protein sequence ID" value="ACD90450.1"/>
    <property type="molecule type" value="Genomic_DNA"/>
</dbReference>
<feature type="transmembrane region" description="Helical" evidence="6">
    <location>
        <begin position="297"/>
        <end position="320"/>
    </location>
</feature>
<dbReference type="HOGENOM" id="CLU_782323_0_0_10"/>
<dbReference type="Pfam" id="PF03706">
    <property type="entry name" value="LPG_synthase_TM"/>
    <property type="match status" value="1"/>
</dbReference>
<keyword evidence="5 6" id="KW-0472">Membrane</keyword>
<gene>
    <name evidence="7" type="ordered locus">Clim_1390</name>
</gene>
<evidence type="ECO:0000313" key="7">
    <source>
        <dbReference type="EMBL" id="ACD90450.1"/>
    </source>
</evidence>
<feature type="transmembrane region" description="Helical" evidence="6">
    <location>
        <begin position="354"/>
        <end position="376"/>
    </location>
</feature>
<dbReference type="PANTHER" id="PTHR39087">
    <property type="entry name" value="UPF0104 MEMBRANE PROTEIN MJ1595"/>
    <property type="match status" value="1"/>
</dbReference>
<evidence type="ECO:0000256" key="6">
    <source>
        <dbReference type="SAM" id="Phobius"/>
    </source>
</evidence>
<dbReference type="STRING" id="290315.Clim_1390"/>
<dbReference type="InterPro" id="IPR022791">
    <property type="entry name" value="L-PG_synthase/AglD"/>
</dbReference>
<sequence length="412" mass="45793">MDPYWLTGEPAGLERNARKNDAGRFKPIKEIINDTILSLQREFGTLRYLLCLFFIPFMQLKQNKSNNLPGYAGLLLGVCLIIYLFSQIDLEGAIGRILSIGFSSVLILLPFLVLHVVETFAWIKVFPPGITRIPFFPLLRIQLIAETVSMTLPAGVAVGEPLRPYLCNRFIGLPVPESVASVAVRKLMLGAAQGLYTVIGAFAGYGFLQMVSRRVIGFEGLGLLMVISGLAVFLLFMLFLLLLLNGSVAGHIHRFLMLVPFRKLKAWLLEKESGFLDTDQALNSYRGFPAGGRLLAMFYYVLAWFMLTAESYIILTLLGVEISFYQIFAIDIALAMLRSLFFFIPSGLGVQDLGYLLFFQALGIHDFAADGAAFVLLRRFKEVLWYSFGYGVMFLSGVHLGDAQSGGNNDES</sequence>
<evidence type="ECO:0008006" key="9">
    <source>
        <dbReference type="Google" id="ProtNLM"/>
    </source>
</evidence>
<feature type="transmembrane region" description="Helical" evidence="6">
    <location>
        <begin position="220"/>
        <end position="244"/>
    </location>
</feature>
<feature type="transmembrane region" description="Helical" evidence="6">
    <location>
        <begin position="383"/>
        <end position="401"/>
    </location>
</feature>
<feature type="transmembrane region" description="Helical" evidence="6">
    <location>
        <begin position="68"/>
        <end position="85"/>
    </location>
</feature>
<organism evidence="7 8">
    <name type="scientific">Chlorobium limicola (strain DSM 245 / NBRC 103803 / 6330)</name>
    <dbReference type="NCBI Taxonomy" id="290315"/>
    <lineage>
        <taxon>Bacteria</taxon>
        <taxon>Pseudomonadati</taxon>
        <taxon>Chlorobiota</taxon>
        <taxon>Chlorobiia</taxon>
        <taxon>Chlorobiales</taxon>
        <taxon>Chlorobiaceae</taxon>
        <taxon>Chlorobium/Pelodictyon group</taxon>
        <taxon>Chlorobium</taxon>
    </lineage>
</organism>
<name>B3ED25_CHLL2</name>
<evidence type="ECO:0000256" key="2">
    <source>
        <dbReference type="ARBA" id="ARBA00022475"/>
    </source>
</evidence>
<evidence type="ECO:0000313" key="8">
    <source>
        <dbReference type="Proteomes" id="UP000008841"/>
    </source>
</evidence>
<evidence type="ECO:0000256" key="3">
    <source>
        <dbReference type="ARBA" id="ARBA00022692"/>
    </source>
</evidence>
<accession>B3ED25</accession>
<evidence type="ECO:0000256" key="1">
    <source>
        <dbReference type="ARBA" id="ARBA00004651"/>
    </source>
</evidence>
<evidence type="ECO:0000256" key="4">
    <source>
        <dbReference type="ARBA" id="ARBA00022989"/>
    </source>
</evidence>
<dbReference type="PANTHER" id="PTHR39087:SF2">
    <property type="entry name" value="UPF0104 MEMBRANE PROTEIN MJ1595"/>
    <property type="match status" value="1"/>
</dbReference>
<protein>
    <recommendedName>
        <fullName evidence="9">Flippase-like domain-containing protein</fullName>
    </recommendedName>
</protein>
<dbReference type="KEGG" id="cli:Clim_1390"/>
<feature type="transmembrane region" description="Helical" evidence="6">
    <location>
        <begin position="97"/>
        <end position="117"/>
    </location>
</feature>
<evidence type="ECO:0000256" key="5">
    <source>
        <dbReference type="ARBA" id="ARBA00023136"/>
    </source>
</evidence>
<dbReference type="AlphaFoldDB" id="B3ED25"/>
<dbReference type="eggNOG" id="COG0392">
    <property type="taxonomic scope" value="Bacteria"/>
</dbReference>